<accession>A0A813EM18</accession>
<name>A0A813EM18_POLGL</name>
<feature type="compositionally biased region" description="Polar residues" evidence="1">
    <location>
        <begin position="1"/>
        <end position="10"/>
    </location>
</feature>
<evidence type="ECO:0000256" key="1">
    <source>
        <dbReference type="SAM" id="MobiDB-lite"/>
    </source>
</evidence>
<evidence type="ECO:0000313" key="3">
    <source>
        <dbReference type="Proteomes" id="UP000654075"/>
    </source>
</evidence>
<gene>
    <name evidence="2" type="ORF">PGLA1383_LOCUS20283</name>
</gene>
<feature type="region of interest" description="Disordered" evidence="1">
    <location>
        <begin position="76"/>
        <end position="96"/>
    </location>
</feature>
<protein>
    <submittedName>
        <fullName evidence="2">Uncharacterized protein</fullName>
    </submittedName>
</protein>
<organism evidence="2 3">
    <name type="scientific">Polarella glacialis</name>
    <name type="common">Dinoflagellate</name>
    <dbReference type="NCBI Taxonomy" id="89957"/>
    <lineage>
        <taxon>Eukaryota</taxon>
        <taxon>Sar</taxon>
        <taxon>Alveolata</taxon>
        <taxon>Dinophyceae</taxon>
        <taxon>Suessiales</taxon>
        <taxon>Suessiaceae</taxon>
        <taxon>Polarella</taxon>
    </lineage>
</organism>
<sequence>MGKGRSTSGTKELRKRHENRNASLSDYLTSTLLGWQLQGCAPTCERSDEAEWTSWVSFGGQATDEVTTVTLAFGTLAEGKEPPPTKNDDAPSRVSDTSAPLAMFGAERVVVDSNNSLPVKRI</sequence>
<proteinExistence type="predicted"/>
<dbReference type="EMBL" id="CAJNNV010013773">
    <property type="protein sequence ID" value="CAE8602023.1"/>
    <property type="molecule type" value="Genomic_DNA"/>
</dbReference>
<reference evidence="2" key="1">
    <citation type="submission" date="2021-02" db="EMBL/GenBank/DDBJ databases">
        <authorList>
            <person name="Dougan E. K."/>
            <person name="Rhodes N."/>
            <person name="Thang M."/>
            <person name="Chan C."/>
        </authorList>
    </citation>
    <scope>NUCLEOTIDE SEQUENCE</scope>
</reference>
<keyword evidence="3" id="KW-1185">Reference proteome</keyword>
<evidence type="ECO:0000313" key="2">
    <source>
        <dbReference type="EMBL" id="CAE8602023.1"/>
    </source>
</evidence>
<dbReference type="Proteomes" id="UP000654075">
    <property type="component" value="Unassembled WGS sequence"/>
</dbReference>
<dbReference type="AlphaFoldDB" id="A0A813EM18"/>
<feature type="compositionally biased region" description="Basic and acidic residues" evidence="1">
    <location>
        <begin position="78"/>
        <end position="91"/>
    </location>
</feature>
<comment type="caution">
    <text evidence="2">The sequence shown here is derived from an EMBL/GenBank/DDBJ whole genome shotgun (WGS) entry which is preliminary data.</text>
</comment>
<feature type="region of interest" description="Disordered" evidence="1">
    <location>
        <begin position="1"/>
        <end position="21"/>
    </location>
</feature>